<gene>
    <name evidence="1" type="ORF">F7D71_12905</name>
</gene>
<reference evidence="2" key="1">
    <citation type="submission" date="2019-09" db="EMBL/GenBank/DDBJ databases">
        <title>Distinct polysaccharide growth profiles of human intestinal Prevotella copri isolates.</title>
        <authorList>
            <person name="Fehlner-Peach H."/>
            <person name="Magnabosco C."/>
            <person name="Raghavan V."/>
            <person name="Scher J.U."/>
            <person name="Tett A."/>
            <person name="Cox L.M."/>
            <person name="Gottsegen C."/>
            <person name="Watters A."/>
            <person name="Wiltshire- Gordon J.D."/>
            <person name="Segata N."/>
            <person name="Bonneau R."/>
            <person name="Littman D.R."/>
        </authorList>
    </citation>
    <scope>NUCLEOTIDE SEQUENCE [LARGE SCALE GENOMIC DNA]</scope>
    <source>
        <strain evidence="2">BU41712</strain>
    </source>
</reference>
<dbReference type="Proteomes" id="UP000423156">
    <property type="component" value="Unassembled WGS sequence"/>
</dbReference>
<evidence type="ECO:0000313" key="2">
    <source>
        <dbReference type="Proteomes" id="UP000423156"/>
    </source>
</evidence>
<dbReference type="EMBL" id="VZBZ01000153">
    <property type="protein sequence ID" value="MQN78736.1"/>
    <property type="molecule type" value="Genomic_DNA"/>
</dbReference>
<evidence type="ECO:0000313" key="1">
    <source>
        <dbReference type="EMBL" id="MQN78736.1"/>
    </source>
</evidence>
<name>A0AA90UUB2_9BACT</name>
<protein>
    <submittedName>
        <fullName evidence="1">Uncharacterized protein</fullName>
    </submittedName>
</protein>
<sequence>MPSVNCFRRVLLNVGGKKIIISVPHGMTETEVNKVMIVTRGYLQQYVYVEMVLAECFMQKIEKSILKKKCVRFEVKKKWVDCKKNLRKAIKYYDAYVPNADFNNEFAMTFYDKISEDLYKLRDKLAVRLQNLGIGEKSGVYANAIILYNLTNLCLGTYENIIRKLYEDLHVNLMQAFKDFAPILAFENSYDFMALVMDKDFKRLADHLMTKEILSYFDKVRNGVFNEQTLNAAAVNATEDLKDDEKDLQKTYIGISDFMKSDYPLESVTSKKAS</sequence>
<comment type="caution">
    <text evidence="1">The sequence shown here is derived from an EMBL/GenBank/DDBJ whole genome shotgun (WGS) entry which is preliminary data.</text>
</comment>
<accession>A0AA90UUB2</accession>
<dbReference type="RefSeq" id="WP_153093494.1">
    <property type="nucleotide sequence ID" value="NZ_JBALKJ010000003.1"/>
</dbReference>
<organism evidence="1 2">
    <name type="scientific">Segatella copri</name>
    <dbReference type="NCBI Taxonomy" id="165179"/>
    <lineage>
        <taxon>Bacteria</taxon>
        <taxon>Pseudomonadati</taxon>
        <taxon>Bacteroidota</taxon>
        <taxon>Bacteroidia</taxon>
        <taxon>Bacteroidales</taxon>
        <taxon>Prevotellaceae</taxon>
        <taxon>Segatella</taxon>
    </lineage>
</organism>
<dbReference type="AlphaFoldDB" id="A0AA90UUB2"/>
<proteinExistence type="predicted"/>